<protein>
    <submittedName>
        <fullName evidence="1">Uncharacterized protein</fullName>
    </submittedName>
</protein>
<reference evidence="1 2" key="1">
    <citation type="journal article" date="2017" name="Curr. Biol.">
        <title>The Evolution of Venom by Co-option of Single-Copy Genes.</title>
        <authorList>
            <person name="Martinson E.O."/>
            <person name="Mrinalini"/>
            <person name="Kelkar Y.D."/>
            <person name="Chang C.H."/>
            <person name="Werren J.H."/>
        </authorList>
    </citation>
    <scope>NUCLEOTIDE SEQUENCE [LARGE SCALE GENOMIC DNA]</scope>
    <source>
        <strain evidence="1 2">Alberta</strain>
        <tissue evidence="1">Whole body</tissue>
    </source>
</reference>
<accession>A0A232FKI4</accession>
<dbReference type="EMBL" id="NNAY01000073">
    <property type="protein sequence ID" value="OXU31266.1"/>
    <property type="molecule type" value="Genomic_DNA"/>
</dbReference>
<dbReference type="AlphaFoldDB" id="A0A232FKI4"/>
<dbReference type="Proteomes" id="UP000215335">
    <property type="component" value="Unassembled WGS sequence"/>
</dbReference>
<organism evidence="1 2">
    <name type="scientific">Trichomalopsis sarcophagae</name>
    <dbReference type="NCBI Taxonomy" id="543379"/>
    <lineage>
        <taxon>Eukaryota</taxon>
        <taxon>Metazoa</taxon>
        <taxon>Ecdysozoa</taxon>
        <taxon>Arthropoda</taxon>
        <taxon>Hexapoda</taxon>
        <taxon>Insecta</taxon>
        <taxon>Pterygota</taxon>
        <taxon>Neoptera</taxon>
        <taxon>Endopterygota</taxon>
        <taxon>Hymenoptera</taxon>
        <taxon>Apocrita</taxon>
        <taxon>Proctotrupomorpha</taxon>
        <taxon>Chalcidoidea</taxon>
        <taxon>Pteromalidae</taxon>
        <taxon>Pteromalinae</taxon>
        <taxon>Trichomalopsis</taxon>
    </lineage>
</organism>
<comment type="caution">
    <text evidence="1">The sequence shown here is derived from an EMBL/GenBank/DDBJ whole genome shotgun (WGS) entry which is preliminary data.</text>
</comment>
<sequence length="114" mass="13536">MAPASLCNFSCWIIKDRTPSRIIIIGFSIENEFTRFYRRFGYKGRKIRGIFPEQPMNADFHSWLQGCVRDLHRQLCERDGLSDYIGLTINSEQFNRRPLWLSFRLIGDFLIEDL</sequence>
<proteinExistence type="predicted"/>
<keyword evidence="2" id="KW-1185">Reference proteome</keyword>
<name>A0A232FKI4_9HYME</name>
<evidence type="ECO:0000313" key="1">
    <source>
        <dbReference type="EMBL" id="OXU31266.1"/>
    </source>
</evidence>
<evidence type="ECO:0000313" key="2">
    <source>
        <dbReference type="Proteomes" id="UP000215335"/>
    </source>
</evidence>
<dbReference type="OrthoDB" id="6740702at2759"/>
<gene>
    <name evidence="1" type="ORF">TSAR_012168</name>
</gene>